<name>A0ABR2K669_9EUKA</name>
<protein>
    <submittedName>
        <fullName evidence="2">Uncharacterized protein</fullName>
    </submittedName>
</protein>
<proteinExistence type="predicted"/>
<sequence>MLSIIFFYFSFVICEDENEVQPSTSDLPFDLIDLHMDWDILFSHSSGQFSDEQTRFQFSPKITMSIYKVNGSVKIQTTALQHMARLYHANITDNKIELFAQDLSLIATMNAYKLDNQTVTIRGSSLDGVYTIFGYMSPFQKSLITVTSTNSDDIYTFRGIPPHIITASEIFVRILPSIAIVFFMGFGRIYRARFWRQYSQMNTRTLQNRINKASSQNKK</sequence>
<organism evidence="2 3">
    <name type="scientific">Tritrichomonas musculus</name>
    <dbReference type="NCBI Taxonomy" id="1915356"/>
    <lineage>
        <taxon>Eukaryota</taxon>
        <taxon>Metamonada</taxon>
        <taxon>Parabasalia</taxon>
        <taxon>Tritrichomonadida</taxon>
        <taxon>Tritrichomonadidae</taxon>
        <taxon>Tritrichomonas</taxon>
    </lineage>
</organism>
<dbReference type="EMBL" id="JAPFFF010000007">
    <property type="protein sequence ID" value="KAK8885992.1"/>
    <property type="molecule type" value="Genomic_DNA"/>
</dbReference>
<keyword evidence="3" id="KW-1185">Reference proteome</keyword>
<keyword evidence="1" id="KW-0812">Transmembrane</keyword>
<feature type="transmembrane region" description="Helical" evidence="1">
    <location>
        <begin position="170"/>
        <end position="190"/>
    </location>
</feature>
<comment type="caution">
    <text evidence="2">The sequence shown here is derived from an EMBL/GenBank/DDBJ whole genome shotgun (WGS) entry which is preliminary data.</text>
</comment>
<evidence type="ECO:0000256" key="1">
    <source>
        <dbReference type="SAM" id="Phobius"/>
    </source>
</evidence>
<keyword evidence="1" id="KW-1133">Transmembrane helix</keyword>
<reference evidence="2 3" key="1">
    <citation type="submission" date="2024-04" db="EMBL/GenBank/DDBJ databases">
        <title>Tritrichomonas musculus Genome.</title>
        <authorList>
            <person name="Alves-Ferreira E."/>
            <person name="Grigg M."/>
            <person name="Lorenzi H."/>
            <person name="Galac M."/>
        </authorList>
    </citation>
    <scope>NUCLEOTIDE SEQUENCE [LARGE SCALE GENOMIC DNA]</scope>
    <source>
        <strain evidence="2 3">EAF2021</strain>
    </source>
</reference>
<dbReference type="Proteomes" id="UP001470230">
    <property type="component" value="Unassembled WGS sequence"/>
</dbReference>
<accession>A0ABR2K669</accession>
<evidence type="ECO:0000313" key="2">
    <source>
        <dbReference type="EMBL" id="KAK8885992.1"/>
    </source>
</evidence>
<evidence type="ECO:0000313" key="3">
    <source>
        <dbReference type="Proteomes" id="UP001470230"/>
    </source>
</evidence>
<gene>
    <name evidence="2" type="ORF">M9Y10_041451</name>
</gene>
<keyword evidence="1" id="KW-0472">Membrane</keyword>